<evidence type="ECO:0000313" key="7">
    <source>
        <dbReference type="EMBL" id="RJT38452.1"/>
    </source>
</evidence>
<dbReference type="Proteomes" id="UP000272706">
    <property type="component" value="Unassembled WGS sequence"/>
</dbReference>
<dbReference type="OrthoDB" id="9807246at2"/>
<dbReference type="Pfam" id="PF04828">
    <property type="entry name" value="GFA"/>
    <property type="match status" value="1"/>
</dbReference>
<evidence type="ECO:0000256" key="4">
    <source>
        <dbReference type="ARBA" id="ARBA00023239"/>
    </source>
</evidence>
<dbReference type="SUPFAM" id="SSF51316">
    <property type="entry name" value="Mss4-like"/>
    <property type="match status" value="1"/>
</dbReference>
<dbReference type="Gene3D" id="3.90.1590.10">
    <property type="entry name" value="glutathione-dependent formaldehyde- activating enzyme (gfa)"/>
    <property type="match status" value="1"/>
</dbReference>
<evidence type="ECO:0000313" key="8">
    <source>
        <dbReference type="Proteomes" id="UP000272706"/>
    </source>
</evidence>
<dbReference type="PANTHER" id="PTHR33337">
    <property type="entry name" value="GFA DOMAIN-CONTAINING PROTEIN"/>
    <property type="match status" value="1"/>
</dbReference>
<keyword evidence="4" id="KW-0456">Lyase</keyword>
<protein>
    <submittedName>
        <fullName evidence="7">GFA family protein</fullName>
    </submittedName>
</protein>
<dbReference type="InterPro" id="IPR011057">
    <property type="entry name" value="Mss4-like_sf"/>
</dbReference>
<evidence type="ECO:0000256" key="2">
    <source>
        <dbReference type="ARBA" id="ARBA00022723"/>
    </source>
</evidence>
<reference evidence="7 8" key="1">
    <citation type="submission" date="2018-09" db="EMBL/GenBank/DDBJ databases">
        <title>Mesorhizobium carmichaelinearum sp. nov. isolated from Carmichaelinea spp. root nodules in New Zealand.</title>
        <authorList>
            <person name="De Meyer S.E."/>
        </authorList>
    </citation>
    <scope>NUCLEOTIDE SEQUENCE [LARGE SCALE GENOMIC DNA]</scope>
    <source>
        <strain evidence="7 8">ICMP19557</strain>
    </source>
</reference>
<accession>A0A3A5KTB7</accession>
<name>A0A3A5KTB7_9HYPH</name>
<feature type="compositionally biased region" description="Polar residues" evidence="5">
    <location>
        <begin position="1"/>
        <end position="24"/>
    </location>
</feature>
<evidence type="ECO:0000256" key="3">
    <source>
        <dbReference type="ARBA" id="ARBA00022833"/>
    </source>
</evidence>
<feature type="domain" description="CENP-V/GFA" evidence="6">
    <location>
        <begin position="56"/>
        <end position="180"/>
    </location>
</feature>
<feature type="region of interest" description="Disordered" evidence="5">
    <location>
        <begin position="1"/>
        <end position="48"/>
    </location>
</feature>
<keyword evidence="3" id="KW-0862">Zinc</keyword>
<gene>
    <name evidence="7" type="ORF">D3227_16625</name>
</gene>
<feature type="compositionally biased region" description="Polar residues" evidence="5">
    <location>
        <begin position="31"/>
        <end position="40"/>
    </location>
</feature>
<dbReference type="PROSITE" id="PS51891">
    <property type="entry name" value="CENP_V_GFA"/>
    <property type="match status" value="1"/>
</dbReference>
<dbReference type="AlphaFoldDB" id="A0A3A5KTB7"/>
<dbReference type="InterPro" id="IPR006913">
    <property type="entry name" value="CENP-V/GFA"/>
</dbReference>
<dbReference type="EMBL" id="QZWZ01000012">
    <property type="protein sequence ID" value="RJT38452.1"/>
    <property type="molecule type" value="Genomic_DNA"/>
</dbReference>
<keyword evidence="8" id="KW-1185">Reference proteome</keyword>
<sequence>MGSCASGTQVPKSTLRSGSRNPPFSTRPDLNLNTPWARSRSSWREEEPVTKPSRKLVGKCFCGAVRYEVADEFVYAANCHCSNCRRTTGSAFKPFAGIEREKFRLTTGDDRLLIFGEESGHDAHCGHCGSLLYSVVREGAYVHVAMGTLVDDPSIRPTAHIFVGSKAKWFTVTDDLPQYKGHVT</sequence>
<proteinExistence type="inferred from homology"/>
<organism evidence="7 8">
    <name type="scientific">Mesorhizobium waimense</name>
    <dbReference type="NCBI Taxonomy" id="1300307"/>
    <lineage>
        <taxon>Bacteria</taxon>
        <taxon>Pseudomonadati</taxon>
        <taxon>Pseudomonadota</taxon>
        <taxon>Alphaproteobacteria</taxon>
        <taxon>Hyphomicrobiales</taxon>
        <taxon>Phyllobacteriaceae</taxon>
        <taxon>Mesorhizobium</taxon>
    </lineage>
</organism>
<dbReference type="PANTHER" id="PTHR33337:SF40">
    <property type="entry name" value="CENP-V_GFA DOMAIN-CONTAINING PROTEIN-RELATED"/>
    <property type="match status" value="1"/>
</dbReference>
<evidence type="ECO:0000256" key="1">
    <source>
        <dbReference type="ARBA" id="ARBA00005495"/>
    </source>
</evidence>
<evidence type="ECO:0000259" key="6">
    <source>
        <dbReference type="PROSITE" id="PS51891"/>
    </source>
</evidence>
<dbReference type="GO" id="GO:0046872">
    <property type="term" value="F:metal ion binding"/>
    <property type="evidence" value="ECO:0007669"/>
    <property type="project" value="UniProtKB-KW"/>
</dbReference>
<keyword evidence="2" id="KW-0479">Metal-binding</keyword>
<comment type="caution">
    <text evidence="7">The sequence shown here is derived from an EMBL/GenBank/DDBJ whole genome shotgun (WGS) entry which is preliminary data.</text>
</comment>
<evidence type="ECO:0000256" key="5">
    <source>
        <dbReference type="SAM" id="MobiDB-lite"/>
    </source>
</evidence>
<comment type="similarity">
    <text evidence="1">Belongs to the Gfa family.</text>
</comment>
<dbReference type="GO" id="GO:0016846">
    <property type="term" value="F:carbon-sulfur lyase activity"/>
    <property type="evidence" value="ECO:0007669"/>
    <property type="project" value="InterPro"/>
</dbReference>